<evidence type="ECO:0000313" key="1">
    <source>
        <dbReference type="EMBL" id="QIZ49823.1"/>
    </source>
</evidence>
<protein>
    <submittedName>
        <fullName evidence="1">Uncharacterized protein</fullName>
    </submittedName>
</protein>
<organism evidence="1 2">
    <name type="scientific">Dickeya zeae</name>
    <dbReference type="NCBI Taxonomy" id="204042"/>
    <lineage>
        <taxon>Bacteria</taxon>
        <taxon>Pseudomonadati</taxon>
        <taxon>Pseudomonadota</taxon>
        <taxon>Gammaproteobacteria</taxon>
        <taxon>Enterobacterales</taxon>
        <taxon>Pectobacteriaceae</taxon>
        <taxon>Dickeya</taxon>
    </lineage>
</organism>
<name>A0AAE7CXL2_9GAMM</name>
<dbReference type="EMBL" id="CP033622">
    <property type="protein sequence ID" value="QIZ49823.1"/>
    <property type="molecule type" value="Genomic_DNA"/>
</dbReference>
<accession>A0AAE7CXL2</accession>
<evidence type="ECO:0000313" key="2">
    <source>
        <dbReference type="Proteomes" id="UP000500801"/>
    </source>
</evidence>
<proteinExistence type="predicted"/>
<reference evidence="1 2" key="1">
    <citation type="submission" date="2018-11" db="EMBL/GenBank/DDBJ databases">
        <title>Complete genome sequence of Dickeya zeae strain CE1 infecting Canna edulis Ker-Gawl. in China.</title>
        <authorList>
            <person name="Zhang J."/>
            <person name="Lin B."/>
            <person name="Shen H."/>
            <person name="Jiang S."/>
            <person name="Pu X."/>
            <person name="Sun D."/>
        </authorList>
    </citation>
    <scope>NUCLEOTIDE SEQUENCE [LARGE SCALE GENOMIC DNA]</scope>
    <source>
        <strain evidence="1 2">CE1</strain>
    </source>
</reference>
<dbReference type="Proteomes" id="UP000500801">
    <property type="component" value="Chromosome"/>
</dbReference>
<dbReference type="AlphaFoldDB" id="A0AAE7CXL2"/>
<gene>
    <name evidence="1" type="ORF">DWG24_02980</name>
</gene>
<sequence length="75" mass="8648">MHVRSSWRCFPWFSPTRISESDIVFYTNKSHKTTAYYCPSVFSLPAMHAFAMSPVFVAGKNVIIHLEVEEGDRHV</sequence>